<dbReference type="OrthoDB" id="3560646at2759"/>
<evidence type="ECO:0000313" key="3">
    <source>
        <dbReference type="EMBL" id="KAJ8058501.1"/>
    </source>
</evidence>
<gene>
    <name evidence="3" type="ORF">OCU04_012687</name>
</gene>
<reference evidence="3" key="1">
    <citation type="submission" date="2022-11" db="EMBL/GenBank/DDBJ databases">
        <title>Genome Resource of Sclerotinia nivalis Strain SnTB1, a Plant Pathogen Isolated from American Ginseng.</title>
        <authorList>
            <person name="Fan S."/>
        </authorList>
    </citation>
    <scope>NUCLEOTIDE SEQUENCE</scope>
    <source>
        <strain evidence="3">SnTB1</strain>
    </source>
</reference>
<keyword evidence="1" id="KW-0238">DNA-binding</keyword>
<dbReference type="Proteomes" id="UP001152300">
    <property type="component" value="Unassembled WGS sequence"/>
</dbReference>
<dbReference type="GO" id="GO:0003677">
    <property type="term" value="F:DNA binding"/>
    <property type="evidence" value="ECO:0007669"/>
    <property type="project" value="UniProtKB-KW"/>
</dbReference>
<protein>
    <recommendedName>
        <fullName evidence="2">HTH CENPB-type domain-containing protein</fullName>
    </recommendedName>
</protein>
<keyword evidence="4" id="KW-1185">Reference proteome</keyword>
<proteinExistence type="predicted"/>
<evidence type="ECO:0000259" key="2">
    <source>
        <dbReference type="PROSITE" id="PS51253"/>
    </source>
</evidence>
<dbReference type="EMBL" id="JAPEIS010000016">
    <property type="protein sequence ID" value="KAJ8058501.1"/>
    <property type="molecule type" value="Genomic_DNA"/>
</dbReference>
<evidence type="ECO:0000256" key="1">
    <source>
        <dbReference type="ARBA" id="ARBA00023125"/>
    </source>
</evidence>
<feature type="domain" description="HTH CENPB-type" evidence="2">
    <location>
        <begin position="57"/>
        <end position="122"/>
    </location>
</feature>
<dbReference type="GO" id="GO:0005634">
    <property type="term" value="C:nucleus"/>
    <property type="evidence" value="ECO:0007669"/>
    <property type="project" value="TreeGrafter"/>
</dbReference>
<dbReference type="PANTHER" id="PTHR19303">
    <property type="entry name" value="TRANSPOSON"/>
    <property type="match status" value="1"/>
</dbReference>
<dbReference type="PANTHER" id="PTHR19303:SF74">
    <property type="entry name" value="POGO TRANSPOSABLE ELEMENT WITH KRAB DOMAIN"/>
    <property type="match status" value="1"/>
</dbReference>
<dbReference type="InterPro" id="IPR006600">
    <property type="entry name" value="HTH_CenpB_DNA-bd_dom"/>
</dbReference>
<evidence type="ECO:0000313" key="4">
    <source>
        <dbReference type="Proteomes" id="UP001152300"/>
    </source>
</evidence>
<name>A0A9X0DCM8_9HELO</name>
<accession>A0A9X0DCM8</accession>
<dbReference type="PROSITE" id="PS51253">
    <property type="entry name" value="HTH_CENPB"/>
    <property type="match status" value="1"/>
</dbReference>
<sequence length="320" mass="36310">MDGYSDDMPPEARMELALAQIKGVEHPKYTQIANFFKINRSTLSRRHRGKTTSRSTAYAETHQSLSKEQEEALIDQINKLTQRSMLPISCIVKNLAEEIIGRSLGKNWTANFVKRHKTRLQSRYLRCIDNLRVKADNVAMFEHFYDLLTKVTTKYDISPKNIYNWDEKGFLIGLGRTMKRIMSASAYDRGRATKARQDGSREFITLLACICADGTAIPPTLIYKGESGDLQDTWVDEIGVKDQAYFGASNNGWSSNVFGLTWLTKVFQRHTRSKAGKGYRLLIVDGHSSHVNMEFISKCDELKIILLILPPPLYVSATTS</sequence>
<dbReference type="InterPro" id="IPR004875">
    <property type="entry name" value="DDE_SF_endonuclease_dom"/>
</dbReference>
<organism evidence="3 4">
    <name type="scientific">Sclerotinia nivalis</name>
    <dbReference type="NCBI Taxonomy" id="352851"/>
    <lineage>
        <taxon>Eukaryota</taxon>
        <taxon>Fungi</taxon>
        <taxon>Dikarya</taxon>
        <taxon>Ascomycota</taxon>
        <taxon>Pezizomycotina</taxon>
        <taxon>Leotiomycetes</taxon>
        <taxon>Helotiales</taxon>
        <taxon>Sclerotiniaceae</taxon>
        <taxon>Sclerotinia</taxon>
    </lineage>
</organism>
<dbReference type="Pfam" id="PF03184">
    <property type="entry name" value="DDE_1"/>
    <property type="match status" value="1"/>
</dbReference>
<dbReference type="AlphaFoldDB" id="A0A9X0DCM8"/>
<comment type="caution">
    <text evidence="3">The sequence shown here is derived from an EMBL/GenBank/DDBJ whole genome shotgun (WGS) entry which is preliminary data.</text>
</comment>
<dbReference type="InterPro" id="IPR050863">
    <property type="entry name" value="CenT-Element_Derived"/>
</dbReference>